<sequence length="253" mass="28282">MKMAGNTVLITGGGSGIGLAFVERFLKKGNNVIIVGRREEKLQEAKRKFPELHIKACDLSKQEERISLFEWVTSHFPDVNVLVNNAGIQQRVNLLKATEHWDYYSKEIHINVEGLIHLSLLFIPYFLTRTDASIINISSGLAIRPGAWVPIYSATKAAVHSFTTSLRLQLENTHISVVEVFPPAVNTDLGGVGLHTFGAPLNSFADSIFERFEKGDLEIGYEDSEKRLHASREENAEGMKKSWEGFLKGNPDF</sequence>
<dbReference type="Pfam" id="PF00106">
    <property type="entry name" value="adh_short"/>
    <property type="match status" value="1"/>
</dbReference>
<dbReference type="GeneID" id="93709934"/>
<comment type="catalytic activity">
    <reaction evidence="5">
        <text>D-glucose + NAD(+) = D-glucono-1,5-lactone + NADH + H(+)</text>
        <dbReference type="Rhea" id="RHEA:14293"/>
        <dbReference type="ChEBI" id="CHEBI:4167"/>
        <dbReference type="ChEBI" id="CHEBI:15378"/>
        <dbReference type="ChEBI" id="CHEBI:16217"/>
        <dbReference type="ChEBI" id="CHEBI:57540"/>
        <dbReference type="ChEBI" id="CHEBI:57945"/>
        <dbReference type="EC" id="1.1.1.47"/>
    </reaction>
</comment>
<evidence type="ECO:0000256" key="2">
    <source>
        <dbReference type="ARBA" id="ARBA00023002"/>
    </source>
</evidence>
<organism evidence="8 9">
    <name type="scientific">Priestia endophytica DSM 13796</name>
    <dbReference type="NCBI Taxonomy" id="1121089"/>
    <lineage>
        <taxon>Bacteria</taxon>
        <taxon>Bacillati</taxon>
        <taxon>Bacillota</taxon>
        <taxon>Bacilli</taxon>
        <taxon>Bacillales</taxon>
        <taxon>Bacillaceae</taxon>
        <taxon>Priestia</taxon>
    </lineage>
</organism>
<dbReference type="PANTHER" id="PTHR44196">
    <property type="entry name" value="DEHYDROGENASE/REDUCTASE SDR FAMILY MEMBER 7B"/>
    <property type="match status" value="1"/>
</dbReference>
<reference evidence="8 9" key="1">
    <citation type="submission" date="2016-10" db="EMBL/GenBank/DDBJ databases">
        <authorList>
            <person name="Varghese N."/>
            <person name="Submissions S."/>
        </authorList>
    </citation>
    <scope>NUCLEOTIDE SEQUENCE [LARGE SCALE GENOMIC DNA]</scope>
    <source>
        <strain evidence="8 9">DSM 13796</strain>
    </source>
</reference>
<dbReference type="Gene3D" id="3.40.50.720">
    <property type="entry name" value="NAD(P)-binding Rossmann-like Domain"/>
    <property type="match status" value="1"/>
</dbReference>
<dbReference type="Proteomes" id="UP000182762">
    <property type="component" value="Unassembled WGS sequence"/>
</dbReference>
<dbReference type="RefSeq" id="WP_061803640.1">
    <property type="nucleotide sequence ID" value="NZ_FOXX01000002.1"/>
</dbReference>
<dbReference type="PANTHER" id="PTHR44196:SF1">
    <property type="entry name" value="DEHYDROGENASE_REDUCTASE SDR FAMILY MEMBER 7B"/>
    <property type="match status" value="1"/>
</dbReference>
<evidence type="ECO:0000313" key="9">
    <source>
        <dbReference type="Proteomes" id="UP000182762"/>
    </source>
</evidence>
<comment type="caution">
    <text evidence="8">The sequence shown here is derived from an EMBL/GenBank/DDBJ whole genome shotgun (WGS) entry which is preliminary data.</text>
</comment>
<evidence type="ECO:0000256" key="5">
    <source>
        <dbReference type="ARBA" id="ARBA00048831"/>
    </source>
</evidence>
<comment type="similarity">
    <text evidence="1 6">Belongs to the short-chain dehydrogenases/reductases (SDR) family.</text>
</comment>
<keyword evidence="2" id="KW-0560">Oxidoreductase</keyword>
<dbReference type="PRINTS" id="PR00081">
    <property type="entry name" value="GDHRDH"/>
</dbReference>
<evidence type="ECO:0000256" key="4">
    <source>
        <dbReference type="ARBA" id="ARBA00047555"/>
    </source>
</evidence>
<name>A0A1I5Y3B2_9BACI</name>
<keyword evidence="9" id="KW-1185">Reference proteome</keyword>
<dbReference type="EMBL" id="FOXX01000002">
    <property type="protein sequence ID" value="SFQ38666.1"/>
    <property type="molecule type" value="Genomic_DNA"/>
</dbReference>
<comment type="catalytic activity">
    <reaction evidence="4">
        <text>D-glucose + NADP(+) = D-glucono-1,5-lactone + NADPH + H(+)</text>
        <dbReference type="Rhea" id="RHEA:14405"/>
        <dbReference type="ChEBI" id="CHEBI:4167"/>
        <dbReference type="ChEBI" id="CHEBI:15378"/>
        <dbReference type="ChEBI" id="CHEBI:16217"/>
        <dbReference type="ChEBI" id="CHEBI:57783"/>
        <dbReference type="ChEBI" id="CHEBI:58349"/>
        <dbReference type="EC" id="1.1.1.47"/>
    </reaction>
</comment>
<accession>A0A1I5Y3B2</accession>
<proteinExistence type="inferred from homology"/>
<dbReference type="PROSITE" id="PS00061">
    <property type="entry name" value="ADH_SHORT"/>
    <property type="match status" value="1"/>
</dbReference>
<dbReference type="SMART" id="SM00822">
    <property type="entry name" value="PKS_KR"/>
    <property type="match status" value="1"/>
</dbReference>
<dbReference type="PRINTS" id="PR00080">
    <property type="entry name" value="SDRFAMILY"/>
</dbReference>
<evidence type="ECO:0000259" key="7">
    <source>
        <dbReference type="SMART" id="SM00822"/>
    </source>
</evidence>
<dbReference type="InterPro" id="IPR020904">
    <property type="entry name" value="Sc_DH/Rdtase_CS"/>
</dbReference>
<dbReference type="InterPro" id="IPR057326">
    <property type="entry name" value="KR_dom"/>
</dbReference>
<dbReference type="SUPFAM" id="SSF51735">
    <property type="entry name" value="NAD(P)-binding Rossmann-fold domains"/>
    <property type="match status" value="1"/>
</dbReference>
<dbReference type="EC" id="1.1.1.47" evidence="3"/>
<evidence type="ECO:0000256" key="3">
    <source>
        <dbReference type="ARBA" id="ARBA00024389"/>
    </source>
</evidence>
<evidence type="ECO:0000256" key="1">
    <source>
        <dbReference type="ARBA" id="ARBA00006484"/>
    </source>
</evidence>
<dbReference type="InterPro" id="IPR002347">
    <property type="entry name" value="SDR_fam"/>
</dbReference>
<gene>
    <name evidence="8" type="ORF">SAMN02745910_01209</name>
</gene>
<feature type="domain" description="Ketoreductase" evidence="7">
    <location>
        <begin position="6"/>
        <end position="184"/>
    </location>
</feature>
<protein>
    <recommendedName>
        <fullName evidence="3">glucose 1-dehydrogenase [NAD(P)(+)]</fullName>
        <ecNumber evidence="3">1.1.1.47</ecNumber>
    </recommendedName>
</protein>
<dbReference type="InterPro" id="IPR036291">
    <property type="entry name" value="NAD(P)-bd_dom_sf"/>
</dbReference>
<evidence type="ECO:0000313" key="8">
    <source>
        <dbReference type="EMBL" id="SFQ38666.1"/>
    </source>
</evidence>
<evidence type="ECO:0000256" key="6">
    <source>
        <dbReference type="RuleBase" id="RU000363"/>
    </source>
</evidence>